<reference evidence="2 3" key="1">
    <citation type="submission" date="2018-05" db="EMBL/GenBank/DDBJ databases">
        <title>Freshwater and sediment microbial communities from various areas in North America, analyzing microbe dynamics in response to fracking.</title>
        <authorList>
            <person name="Lamendella R."/>
        </authorList>
    </citation>
    <scope>NUCLEOTIDE SEQUENCE [LARGE SCALE GENOMIC DNA]</scope>
    <source>
        <strain evidence="2 3">15_TX</strain>
    </source>
</reference>
<proteinExistence type="predicted"/>
<feature type="transmembrane region" description="Helical" evidence="1">
    <location>
        <begin position="61"/>
        <end position="80"/>
    </location>
</feature>
<evidence type="ECO:0000313" key="2">
    <source>
        <dbReference type="EMBL" id="PWW19462.1"/>
    </source>
</evidence>
<name>A0A2V2ZIH9_9BACI</name>
<keyword evidence="1" id="KW-1133">Transmembrane helix</keyword>
<organism evidence="2 3">
    <name type="scientific">Cytobacillus oceanisediminis</name>
    <dbReference type="NCBI Taxonomy" id="665099"/>
    <lineage>
        <taxon>Bacteria</taxon>
        <taxon>Bacillati</taxon>
        <taxon>Bacillota</taxon>
        <taxon>Bacilli</taxon>
        <taxon>Bacillales</taxon>
        <taxon>Bacillaceae</taxon>
        <taxon>Cytobacillus</taxon>
    </lineage>
</organism>
<keyword evidence="1" id="KW-0812">Transmembrane</keyword>
<accession>A0A2V2ZIH9</accession>
<dbReference type="Proteomes" id="UP000247150">
    <property type="component" value="Unassembled WGS sequence"/>
</dbReference>
<keyword evidence="1" id="KW-0472">Membrane</keyword>
<evidence type="ECO:0000256" key="1">
    <source>
        <dbReference type="SAM" id="Phobius"/>
    </source>
</evidence>
<dbReference type="EMBL" id="QGTW01000020">
    <property type="protein sequence ID" value="PWW19462.1"/>
    <property type="molecule type" value="Genomic_DNA"/>
</dbReference>
<comment type="caution">
    <text evidence="2">The sequence shown here is derived from an EMBL/GenBank/DDBJ whole genome shotgun (WGS) entry which is preliminary data.</text>
</comment>
<gene>
    <name evidence="2" type="ORF">DFO73_12031</name>
</gene>
<dbReference type="AlphaFoldDB" id="A0A2V2ZIH9"/>
<sequence>MNIQELIRSRLRVFFFRLWTALSVFISFCEGSAFSCAELLLLCPGFFCLEQGLTSITPSCLYFPVNSTICLSISFIILPLTRHKGKKRSPSKGPFSYCESIGLYNLTSGFFSWNHLSAKSFSNRKTFLS</sequence>
<protein>
    <submittedName>
        <fullName evidence="2">Uncharacterized protein</fullName>
    </submittedName>
</protein>
<evidence type="ECO:0000313" key="3">
    <source>
        <dbReference type="Proteomes" id="UP000247150"/>
    </source>
</evidence>